<protein>
    <submittedName>
        <fullName evidence="1">Uncharacterized protein</fullName>
    </submittedName>
</protein>
<dbReference type="AlphaFoldDB" id="A0A0G0YSC5"/>
<organism evidence="1 2">
    <name type="scientific">Candidatus Curtissbacteria bacterium GW2011_GWA2_41_24</name>
    <dbReference type="NCBI Taxonomy" id="1618411"/>
    <lineage>
        <taxon>Bacteria</taxon>
        <taxon>Candidatus Curtissiibacteriota</taxon>
    </lineage>
</organism>
<name>A0A0G0YSC5_9BACT</name>
<gene>
    <name evidence="1" type="ORF">UU56_C0021G0016</name>
</gene>
<dbReference type="Proteomes" id="UP000034493">
    <property type="component" value="Unassembled WGS sequence"/>
</dbReference>
<sequence length="78" mass="9167">MSPEHKTDQSPTSQEILVRIEDTFDGTLDQIDQNISEVEGWKTQVQPGTNERKDQALKHWHQTHKLITELRKQIRSIF</sequence>
<reference evidence="1 2" key="1">
    <citation type="journal article" date="2015" name="Nature">
        <title>rRNA introns, odd ribosomes, and small enigmatic genomes across a large radiation of phyla.</title>
        <authorList>
            <person name="Brown C.T."/>
            <person name="Hug L.A."/>
            <person name="Thomas B.C."/>
            <person name="Sharon I."/>
            <person name="Castelle C.J."/>
            <person name="Singh A."/>
            <person name="Wilkins M.J."/>
            <person name="Williams K.H."/>
            <person name="Banfield J.F."/>
        </authorList>
    </citation>
    <scope>NUCLEOTIDE SEQUENCE [LARGE SCALE GENOMIC DNA]</scope>
</reference>
<evidence type="ECO:0000313" key="2">
    <source>
        <dbReference type="Proteomes" id="UP000034493"/>
    </source>
</evidence>
<comment type="caution">
    <text evidence="1">The sequence shown here is derived from an EMBL/GenBank/DDBJ whole genome shotgun (WGS) entry which is preliminary data.</text>
</comment>
<accession>A0A0G0YSC5</accession>
<dbReference type="EMBL" id="LCBC01000021">
    <property type="protein sequence ID" value="KKS03268.1"/>
    <property type="molecule type" value="Genomic_DNA"/>
</dbReference>
<proteinExistence type="predicted"/>
<evidence type="ECO:0000313" key="1">
    <source>
        <dbReference type="EMBL" id="KKS03268.1"/>
    </source>
</evidence>